<accession>A0A9D3XAV3</accession>
<protein>
    <submittedName>
        <fullName evidence="2">Uncharacterized protein</fullName>
    </submittedName>
</protein>
<organism evidence="2 3">
    <name type="scientific">Mauremys mutica</name>
    <name type="common">yellowpond turtle</name>
    <dbReference type="NCBI Taxonomy" id="74926"/>
    <lineage>
        <taxon>Eukaryota</taxon>
        <taxon>Metazoa</taxon>
        <taxon>Chordata</taxon>
        <taxon>Craniata</taxon>
        <taxon>Vertebrata</taxon>
        <taxon>Euteleostomi</taxon>
        <taxon>Archelosauria</taxon>
        <taxon>Testudinata</taxon>
        <taxon>Testudines</taxon>
        <taxon>Cryptodira</taxon>
        <taxon>Durocryptodira</taxon>
        <taxon>Testudinoidea</taxon>
        <taxon>Geoemydidae</taxon>
        <taxon>Geoemydinae</taxon>
        <taxon>Mauremys</taxon>
    </lineage>
</organism>
<dbReference type="Proteomes" id="UP000827986">
    <property type="component" value="Unassembled WGS sequence"/>
</dbReference>
<feature type="compositionally biased region" description="Basic and acidic residues" evidence="1">
    <location>
        <begin position="78"/>
        <end position="98"/>
    </location>
</feature>
<sequence length="110" mass="12021">MVLGIHPKADGLGHLLAETIHPNWEGNNGSSSARSVPSGNIQVWVRKHLPGLMDSAVILTEECKEADFPRKGGQPYRGLEHGRQTRDPQQEGKSDGDTPKGIACIWTVVW</sequence>
<keyword evidence="3" id="KW-1185">Reference proteome</keyword>
<gene>
    <name evidence="2" type="ORF">KIL84_022365</name>
</gene>
<reference evidence="2" key="1">
    <citation type="submission" date="2021-09" db="EMBL/GenBank/DDBJ databases">
        <title>The genome of Mauremys mutica provides insights into the evolution of semi-aquatic lifestyle.</title>
        <authorList>
            <person name="Gong S."/>
            <person name="Gao Y."/>
        </authorList>
    </citation>
    <scope>NUCLEOTIDE SEQUENCE</scope>
    <source>
        <strain evidence="2">MM-2020</strain>
        <tissue evidence="2">Muscle</tissue>
    </source>
</reference>
<name>A0A9D3XAV3_9SAUR</name>
<comment type="caution">
    <text evidence="2">The sequence shown here is derived from an EMBL/GenBank/DDBJ whole genome shotgun (WGS) entry which is preliminary data.</text>
</comment>
<dbReference type="EMBL" id="JAHDVG010000476">
    <property type="protein sequence ID" value="KAH1175840.1"/>
    <property type="molecule type" value="Genomic_DNA"/>
</dbReference>
<proteinExistence type="predicted"/>
<evidence type="ECO:0000313" key="3">
    <source>
        <dbReference type="Proteomes" id="UP000827986"/>
    </source>
</evidence>
<evidence type="ECO:0000256" key="1">
    <source>
        <dbReference type="SAM" id="MobiDB-lite"/>
    </source>
</evidence>
<feature type="region of interest" description="Disordered" evidence="1">
    <location>
        <begin position="68"/>
        <end position="100"/>
    </location>
</feature>
<dbReference type="AlphaFoldDB" id="A0A9D3XAV3"/>
<evidence type="ECO:0000313" key="2">
    <source>
        <dbReference type="EMBL" id="KAH1175840.1"/>
    </source>
</evidence>